<reference evidence="21 22" key="1">
    <citation type="submission" date="2018-12" db="EMBL/GenBank/DDBJ databases">
        <title>Draft genome sequence of Xylaria grammica IHI A82.</title>
        <authorList>
            <person name="Buettner E."/>
            <person name="Kellner H."/>
        </authorList>
    </citation>
    <scope>NUCLEOTIDE SEQUENCE [LARGE SCALE GENOMIC DNA]</scope>
    <source>
        <strain evidence="21 22">IHI A82</strain>
    </source>
</reference>
<dbReference type="InterPro" id="IPR001094">
    <property type="entry name" value="Flavdoxin-like"/>
</dbReference>
<dbReference type="InterPro" id="IPR003097">
    <property type="entry name" value="CysJ-like_FAD-binding"/>
</dbReference>
<comment type="function">
    <text evidence="18">This enzyme is required for electron transfer from NADP to cytochrome P450.</text>
</comment>
<evidence type="ECO:0000256" key="7">
    <source>
        <dbReference type="ARBA" id="ARBA00022824"/>
    </source>
</evidence>
<evidence type="ECO:0000259" key="19">
    <source>
        <dbReference type="PROSITE" id="PS50902"/>
    </source>
</evidence>
<evidence type="ECO:0000256" key="14">
    <source>
        <dbReference type="ARBA" id="ARBA00023098"/>
    </source>
</evidence>
<comment type="similarity">
    <text evidence="18">In the C-terminal section; belongs to the flavoprotein pyridine nucleotide cytochrome reductase family.</text>
</comment>
<dbReference type="Pfam" id="PF00667">
    <property type="entry name" value="FAD_binding_1"/>
    <property type="match status" value="1"/>
</dbReference>
<evidence type="ECO:0000313" key="21">
    <source>
        <dbReference type="EMBL" id="RWA06696.1"/>
    </source>
</evidence>
<dbReference type="GO" id="GO:0010181">
    <property type="term" value="F:FMN binding"/>
    <property type="evidence" value="ECO:0007669"/>
    <property type="project" value="InterPro"/>
</dbReference>
<name>A0A439CX40_9PEZI</name>
<dbReference type="InterPro" id="IPR023173">
    <property type="entry name" value="NADPH_Cyt_P450_Rdtase_alpha"/>
</dbReference>
<evidence type="ECO:0000256" key="1">
    <source>
        <dbReference type="ARBA" id="ARBA00001917"/>
    </source>
</evidence>
<dbReference type="PRINTS" id="PR00369">
    <property type="entry name" value="FLAVODOXIN"/>
</dbReference>
<proteinExistence type="inferred from homology"/>
<keyword evidence="6" id="KW-0812">Transmembrane</keyword>
<keyword evidence="8" id="KW-0274">FAD</keyword>
<evidence type="ECO:0000256" key="4">
    <source>
        <dbReference type="ARBA" id="ARBA00022630"/>
    </source>
</evidence>
<evidence type="ECO:0000256" key="3">
    <source>
        <dbReference type="ARBA" id="ARBA00022516"/>
    </source>
</evidence>
<keyword evidence="14" id="KW-0443">Lipid metabolism</keyword>
<feature type="domain" description="Flavodoxin-like" evidence="19">
    <location>
        <begin position="87"/>
        <end position="233"/>
    </location>
</feature>
<dbReference type="Pfam" id="PF00258">
    <property type="entry name" value="Flavodoxin_1"/>
    <property type="match status" value="1"/>
</dbReference>
<sequence>MASLINSEALSTFLQYSKPQTTLDLASLAAIGVASATYLVKGTPWNRPDPYYNQWFERPQFKDGFQSNHPAATRNIAEKLEQTDQRVVIFWGSQSGTSEIFAHKLARECHLRYGVDAIALDLSDYDPETISQIPDTKLAIFILSTFGEGDPSDNTAGLWSWLHKGQPTVSLPTLQYAAFGLGNSNYKYYNRVVDVVVESLEKAGAKAFMPVGKADDANGGTEEDFLAWKTDLFTVFQEKLGCQEREIIYTPALAVREDPSLEPIDLHHGVPIEQHSGSKGKSVKTSPIRALAVTEARELYTTPTRNCVHLELDLGSHSELRYKTGDYLVVYPIAPDAEVDGLLRALGWQEKAETPLLISALEEGAASNIPSPTSANAILRYYIDICGPVARDIVKDLAQFAPTPDARELLLTLGKNKDAYQTFTRRNYVTLGRLLSLAAPGVVWKDLPLSYLLETIPPTQPRYYSIASSSIISARRLAITVGVEKKPLADEPSTEIKGLTSNYLLALSNSFQKTETSPLYQLAGPTSALEGHKIHAAIRKSKFKLPTLPSTPIIMVAAGTGIAAFRGFIQERTRLKSIGKPVGPMVLFFGCRNPEEDYLYRQELEEARAELGGAFEIVTAFSRVAGQKKQYVQDAIRYKANDFCALLDQDASLYVCGRASMAREVGKTVQDMLMAQHGWDEPQLRKWSDSMKRGSKWLEDVWG</sequence>
<keyword evidence="3" id="KW-0444">Lipid biosynthesis</keyword>
<dbReference type="Gene3D" id="2.40.30.10">
    <property type="entry name" value="Translation factors"/>
    <property type="match status" value="2"/>
</dbReference>
<dbReference type="Gene3D" id="3.40.50.80">
    <property type="entry name" value="Nucleotide-binding domain of ferredoxin-NADP reductase (FNR) module"/>
    <property type="match status" value="1"/>
</dbReference>
<gene>
    <name evidence="21" type="ORF">EKO27_g8420</name>
</gene>
<dbReference type="EMBL" id="RYZI01000316">
    <property type="protein sequence ID" value="RWA06696.1"/>
    <property type="molecule type" value="Genomic_DNA"/>
</dbReference>
<dbReference type="InterPro" id="IPR017927">
    <property type="entry name" value="FAD-bd_FR_type"/>
</dbReference>
<evidence type="ECO:0000256" key="11">
    <source>
        <dbReference type="ARBA" id="ARBA00022989"/>
    </source>
</evidence>
<evidence type="ECO:0000256" key="15">
    <source>
        <dbReference type="ARBA" id="ARBA00023136"/>
    </source>
</evidence>
<dbReference type="AlphaFoldDB" id="A0A439CX40"/>
<evidence type="ECO:0000256" key="17">
    <source>
        <dbReference type="ARBA" id="ARBA00023221"/>
    </source>
</evidence>
<evidence type="ECO:0000256" key="13">
    <source>
        <dbReference type="ARBA" id="ARBA00023011"/>
    </source>
</evidence>
<evidence type="ECO:0000256" key="9">
    <source>
        <dbReference type="ARBA" id="ARBA00022857"/>
    </source>
</evidence>
<keyword evidence="16" id="KW-1207">Sterol metabolism</keyword>
<dbReference type="InterPro" id="IPR039261">
    <property type="entry name" value="FNR_nucleotide-bd"/>
</dbReference>
<feature type="domain" description="FAD-binding FR-type" evidence="20">
    <location>
        <begin position="286"/>
        <end position="546"/>
    </location>
</feature>
<keyword evidence="5" id="KW-0288">FMN</keyword>
<evidence type="ECO:0000256" key="18">
    <source>
        <dbReference type="PIRNR" id="PIRNR000208"/>
    </source>
</evidence>
<dbReference type="InterPro" id="IPR023208">
    <property type="entry name" value="P450R"/>
</dbReference>
<dbReference type="PANTHER" id="PTHR19384">
    <property type="entry name" value="NITRIC OXIDE SYNTHASE-RELATED"/>
    <property type="match status" value="1"/>
</dbReference>
<evidence type="ECO:0000256" key="8">
    <source>
        <dbReference type="ARBA" id="ARBA00022827"/>
    </source>
</evidence>
<evidence type="ECO:0000313" key="22">
    <source>
        <dbReference type="Proteomes" id="UP000286045"/>
    </source>
</evidence>
<keyword evidence="11" id="KW-1133">Transmembrane helix</keyword>
<dbReference type="GO" id="GO:0003958">
    <property type="term" value="F:NADPH-hemoprotein reductase activity"/>
    <property type="evidence" value="ECO:0007669"/>
    <property type="project" value="UniProtKB-EC"/>
</dbReference>
<accession>A0A439CX40</accession>
<keyword evidence="9 18" id="KW-0521">NADP</keyword>
<dbReference type="GO" id="GO:0016126">
    <property type="term" value="P:sterol biosynthetic process"/>
    <property type="evidence" value="ECO:0007669"/>
    <property type="project" value="UniProtKB-KW"/>
</dbReference>
<dbReference type="FunFam" id="3.40.50.360:FF:000036">
    <property type="entry name" value="NADPH--cytochrome P450 reductase"/>
    <property type="match status" value="1"/>
</dbReference>
<dbReference type="SUPFAM" id="SSF52343">
    <property type="entry name" value="Ferredoxin reductase-like, C-terminal NADP-linked domain"/>
    <property type="match status" value="1"/>
</dbReference>
<evidence type="ECO:0000256" key="12">
    <source>
        <dbReference type="ARBA" id="ARBA00023002"/>
    </source>
</evidence>
<dbReference type="GO" id="GO:0050660">
    <property type="term" value="F:flavin adenine dinucleotide binding"/>
    <property type="evidence" value="ECO:0007669"/>
    <property type="project" value="TreeGrafter"/>
</dbReference>
<dbReference type="PANTHER" id="PTHR19384:SF108">
    <property type="entry name" value="NADPH--CYTOCHROME P450 REDUCTASE"/>
    <property type="match status" value="1"/>
</dbReference>
<evidence type="ECO:0000256" key="6">
    <source>
        <dbReference type="ARBA" id="ARBA00022692"/>
    </source>
</evidence>
<keyword evidence="13" id="KW-0756">Sterol biosynthesis</keyword>
<dbReference type="Pfam" id="PF00175">
    <property type="entry name" value="NAD_binding_1"/>
    <property type="match status" value="1"/>
</dbReference>
<dbReference type="EC" id="1.6.2.4" evidence="18"/>
<dbReference type="InterPro" id="IPR001433">
    <property type="entry name" value="OxRdtase_FAD/NAD-bd"/>
</dbReference>
<keyword evidence="10" id="KW-0752">Steroid biosynthesis</keyword>
<evidence type="ECO:0000256" key="2">
    <source>
        <dbReference type="ARBA" id="ARBA00001974"/>
    </source>
</evidence>
<comment type="caution">
    <text evidence="21">The sequence shown here is derived from an EMBL/GenBank/DDBJ whole genome shotgun (WGS) entry which is preliminary data.</text>
</comment>
<keyword evidence="22" id="KW-1185">Reference proteome</keyword>
<dbReference type="PRINTS" id="PR00371">
    <property type="entry name" value="FPNCR"/>
</dbReference>
<keyword evidence="4" id="KW-0285">Flavoprotein</keyword>
<comment type="subcellular location">
    <subcellularLocation>
        <location evidence="18">Endoplasmic reticulum membrane</location>
    </subcellularLocation>
</comment>
<dbReference type="SUPFAM" id="SSF63380">
    <property type="entry name" value="Riboflavin synthase domain-like"/>
    <property type="match status" value="1"/>
</dbReference>
<keyword evidence="15 18" id="KW-0472">Membrane</keyword>
<dbReference type="Gene3D" id="1.20.990.10">
    <property type="entry name" value="NADPH-cytochrome p450 Reductase, Chain A, domain 3"/>
    <property type="match status" value="1"/>
</dbReference>
<dbReference type="STRING" id="363999.A0A439CX40"/>
<dbReference type="Gene3D" id="3.40.50.360">
    <property type="match status" value="1"/>
</dbReference>
<dbReference type="Proteomes" id="UP000286045">
    <property type="component" value="Unassembled WGS sequence"/>
</dbReference>
<evidence type="ECO:0000259" key="20">
    <source>
        <dbReference type="PROSITE" id="PS51384"/>
    </source>
</evidence>
<dbReference type="FunFam" id="3.40.50.80:FF:000032">
    <property type="entry name" value="NADPH-dependent diflavin oxidoreductase 1"/>
    <property type="match status" value="1"/>
</dbReference>
<protein>
    <recommendedName>
        <fullName evidence="18">NADPH--cytochrome P450 reductase</fullName>
        <ecNumber evidence="18">1.6.2.4</ecNumber>
    </recommendedName>
</protein>
<keyword evidence="12 18" id="KW-0560">Oxidoreductase</keyword>
<comment type="cofactor">
    <cofactor evidence="1">
        <name>FMN</name>
        <dbReference type="ChEBI" id="CHEBI:58210"/>
    </cofactor>
</comment>
<dbReference type="SUPFAM" id="SSF52218">
    <property type="entry name" value="Flavoproteins"/>
    <property type="match status" value="1"/>
</dbReference>
<evidence type="ECO:0000256" key="10">
    <source>
        <dbReference type="ARBA" id="ARBA00022955"/>
    </source>
</evidence>
<comment type="catalytic activity">
    <reaction evidence="18">
        <text>2 oxidized [cytochrome P450] + NADPH = 2 reduced [cytochrome P450] + NADP(+) + H(+)</text>
        <dbReference type="Rhea" id="RHEA:24040"/>
        <dbReference type="Rhea" id="RHEA-COMP:14627"/>
        <dbReference type="Rhea" id="RHEA-COMP:14628"/>
        <dbReference type="ChEBI" id="CHEBI:15378"/>
        <dbReference type="ChEBI" id="CHEBI:55376"/>
        <dbReference type="ChEBI" id="CHEBI:57783"/>
        <dbReference type="ChEBI" id="CHEBI:58349"/>
        <dbReference type="ChEBI" id="CHEBI:60344"/>
        <dbReference type="EC" id="1.6.2.4"/>
    </reaction>
</comment>
<evidence type="ECO:0000256" key="16">
    <source>
        <dbReference type="ARBA" id="ARBA00023166"/>
    </source>
</evidence>
<organism evidence="21 22">
    <name type="scientific">Xylaria grammica</name>
    <dbReference type="NCBI Taxonomy" id="363999"/>
    <lineage>
        <taxon>Eukaryota</taxon>
        <taxon>Fungi</taxon>
        <taxon>Dikarya</taxon>
        <taxon>Ascomycota</taxon>
        <taxon>Pezizomycotina</taxon>
        <taxon>Sordariomycetes</taxon>
        <taxon>Xylariomycetidae</taxon>
        <taxon>Xylariales</taxon>
        <taxon>Xylariaceae</taxon>
        <taxon>Xylaria</taxon>
    </lineage>
</organism>
<dbReference type="GO" id="GO:0005829">
    <property type="term" value="C:cytosol"/>
    <property type="evidence" value="ECO:0007669"/>
    <property type="project" value="TreeGrafter"/>
</dbReference>
<dbReference type="InterPro" id="IPR008254">
    <property type="entry name" value="Flavodoxin/NO_synth"/>
</dbReference>
<comment type="cofactor">
    <cofactor evidence="2">
        <name>FAD</name>
        <dbReference type="ChEBI" id="CHEBI:57692"/>
    </cofactor>
</comment>
<dbReference type="PIRSF" id="PIRSF000208">
    <property type="entry name" value="P450R"/>
    <property type="match status" value="1"/>
</dbReference>
<dbReference type="PROSITE" id="PS50902">
    <property type="entry name" value="FLAVODOXIN_LIKE"/>
    <property type="match status" value="1"/>
</dbReference>
<keyword evidence="7 18" id="KW-0256">Endoplasmic reticulum</keyword>
<dbReference type="GO" id="GO:0005789">
    <property type="term" value="C:endoplasmic reticulum membrane"/>
    <property type="evidence" value="ECO:0007669"/>
    <property type="project" value="UniProtKB-SubCell"/>
</dbReference>
<dbReference type="PROSITE" id="PS51384">
    <property type="entry name" value="FAD_FR"/>
    <property type="match status" value="1"/>
</dbReference>
<dbReference type="InterPro" id="IPR017938">
    <property type="entry name" value="Riboflavin_synthase-like_b-brl"/>
</dbReference>
<dbReference type="InterPro" id="IPR029039">
    <property type="entry name" value="Flavoprotein-like_sf"/>
</dbReference>
<dbReference type="InterPro" id="IPR001709">
    <property type="entry name" value="Flavoprot_Pyr_Nucl_cyt_Rdtase"/>
</dbReference>
<evidence type="ECO:0000256" key="5">
    <source>
        <dbReference type="ARBA" id="ARBA00022643"/>
    </source>
</evidence>
<keyword evidence="17" id="KW-0753">Steroid metabolism</keyword>